<evidence type="ECO:0000313" key="2">
    <source>
        <dbReference type="Proteomes" id="UP000284361"/>
    </source>
</evidence>
<sequence>MGKTPLLQGVFYVFHKGNVCSSVRNHMFLLLKTYGSGSGDVKNKTGISRKTGLRFSNSFPNFEMPFLFCIFTLVIKTNAYENETVIMELGSQCRSVQSLSVRHTMDGPCR</sequence>
<proteinExistence type="predicted"/>
<dbReference type="AlphaFoldDB" id="A0A414FW74"/>
<dbReference type="Proteomes" id="UP000284361">
    <property type="component" value="Unassembled WGS sequence"/>
</dbReference>
<organism evidence="1 2">
    <name type="scientific">Phocaeicola plebeius</name>
    <dbReference type="NCBI Taxonomy" id="310297"/>
    <lineage>
        <taxon>Bacteria</taxon>
        <taxon>Pseudomonadati</taxon>
        <taxon>Bacteroidota</taxon>
        <taxon>Bacteroidia</taxon>
        <taxon>Bacteroidales</taxon>
        <taxon>Bacteroidaceae</taxon>
        <taxon>Phocaeicola</taxon>
    </lineage>
</organism>
<name>A0A414FW74_9BACT</name>
<evidence type="ECO:0000313" key="1">
    <source>
        <dbReference type="EMBL" id="RHD55391.1"/>
    </source>
</evidence>
<gene>
    <name evidence="1" type="ORF">DW789_06100</name>
</gene>
<accession>A0A414FW74</accession>
<protein>
    <submittedName>
        <fullName evidence="1">Uncharacterized protein</fullName>
    </submittedName>
</protein>
<reference evidence="1 2" key="1">
    <citation type="submission" date="2018-08" db="EMBL/GenBank/DDBJ databases">
        <title>A genome reference for cultivated species of the human gut microbiota.</title>
        <authorList>
            <person name="Zou Y."/>
            <person name="Xue W."/>
            <person name="Luo G."/>
        </authorList>
    </citation>
    <scope>NUCLEOTIDE SEQUENCE [LARGE SCALE GENOMIC DNA]</scope>
    <source>
        <strain evidence="1 2">AM31-10</strain>
    </source>
</reference>
<comment type="caution">
    <text evidence="1">The sequence shown here is derived from an EMBL/GenBank/DDBJ whole genome shotgun (WGS) entry which is preliminary data.</text>
</comment>
<dbReference type="EMBL" id="QSJG01000009">
    <property type="protein sequence ID" value="RHD55391.1"/>
    <property type="molecule type" value="Genomic_DNA"/>
</dbReference>